<name>A0A5J4KYG0_9CHLR</name>
<keyword evidence="3" id="KW-1185">Reference proteome</keyword>
<feature type="compositionally biased region" description="Acidic residues" evidence="1">
    <location>
        <begin position="17"/>
        <end position="27"/>
    </location>
</feature>
<dbReference type="Proteomes" id="UP000326912">
    <property type="component" value="Unassembled WGS sequence"/>
</dbReference>
<evidence type="ECO:0000313" key="2">
    <source>
        <dbReference type="EMBL" id="GER91541.1"/>
    </source>
</evidence>
<sequence>MSKKDSKLHLVGRNPEPEEDTLDDMNEYSEMELLEHLESLREDMEDLNVTTLAQVIERIAELHTKLDK</sequence>
<protein>
    <submittedName>
        <fullName evidence="2">Uncharacterized protein</fullName>
    </submittedName>
</protein>
<evidence type="ECO:0000256" key="1">
    <source>
        <dbReference type="SAM" id="MobiDB-lite"/>
    </source>
</evidence>
<feature type="region of interest" description="Disordered" evidence="1">
    <location>
        <begin position="1"/>
        <end position="27"/>
    </location>
</feature>
<gene>
    <name evidence="2" type="ORF">KDW_57030</name>
</gene>
<dbReference type="AlphaFoldDB" id="A0A5J4KYG0"/>
<dbReference type="RefSeq" id="WP_151759186.1">
    <property type="nucleotide sequence ID" value="NZ_BKZW01000004.1"/>
</dbReference>
<reference evidence="2 3" key="1">
    <citation type="submission" date="2019-10" db="EMBL/GenBank/DDBJ databases">
        <title>Dictyobacter vulcani sp. nov., within the class Ktedonobacteria, isolated from soil of volcanic Mt. Zao.</title>
        <authorList>
            <person name="Zheng Y."/>
            <person name="Wang C.M."/>
            <person name="Sakai Y."/>
            <person name="Abe K."/>
            <person name="Yokota A."/>
            <person name="Yabe S."/>
        </authorList>
    </citation>
    <scope>NUCLEOTIDE SEQUENCE [LARGE SCALE GENOMIC DNA]</scope>
    <source>
        <strain evidence="2 3">W12</strain>
    </source>
</reference>
<evidence type="ECO:0000313" key="3">
    <source>
        <dbReference type="Proteomes" id="UP000326912"/>
    </source>
</evidence>
<dbReference type="EMBL" id="BKZW01000004">
    <property type="protein sequence ID" value="GER91541.1"/>
    <property type="molecule type" value="Genomic_DNA"/>
</dbReference>
<comment type="caution">
    <text evidence="2">The sequence shown here is derived from an EMBL/GenBank/DDBJ whole genome shotgun (WGS) entry which is preliminary data.</text>
</comment>
<accession>A0A5J4KYG0</accession>
<proteinExistence type="predicted"/>
<organism evidence="2 3">
    <name type="scientific">Dictyobacter vulcani</name>
    <dbReference type="NCBI Taxonomy" id="2607529"/>
    <lineage>
        <taxon>Bacteria</taxon>
        <taxon>Bacillati</taxon>
        <taxon>Chloroflexota</taxon>
        <taxon>Ktedonobacteria</taxon>
        <taxon>Ktedonobacterales</taxon>
        <taxon>Dictyobacteraceae</taxon>
        <taxon>Dictyobacter</taxon>
    </lineage>
</organism>